<dbReference type="InterPro" id="IPR050778">
    <property type="entry name" value="Cueball_EGF_LRP_Nidogen"/>
</dbReference>
<feature type="domain" description="EGF-like" evidence="7">
    <location>
        <begin position="9"/>
        <end position="38"/>
    </location>
</feature>
<feature type="repeat" description="LDL-receptor class B" evidence="6">
    <location>
        <begin position="223"/>
        <end position="260"/>
    </location>
</feature>
<dbReference type="Pfam" id="PF00008">
    <property type="entry name" value="EGF"/>
    <property type="match status" value="1"/>
</dbReference>
<dbReference type="CDD" id="cd00053">
    <property type="entry name" value="EGF"/>
    <property type="match status" value="1"/>
</dbReference>
<dbReference type="InterPro" id="IPR011042">
    <property type="entry name" value="6-blade_b-propeller_TolB-like"/>
</dbReference>
<comment type="caution">
    <text evidence="8">The sequence shown here is derived from an EMBL/GenBank/DDBJ whole genome shotgun (WGS) entry which is preliminary data.</text>
</comment>
<dbReference type="InterPro" id="IPR000033">
    <property type="entry name" value="LDLR_classB_rpt"/>
</dbReference>
<keyword evidence="1" id="KW-0245">EGF-like domain</keyword>
<keyword evidence="9" id="KW-1185">Reference proteome</keyword>
<keyword evidence="8" id="KW-0449">Lipoprotein</keyword>
<dbReference type="AlphaFoldDB" id="A0AAN8WGX9"/>
<dbReference type="SUPFAM" id="SSF63825">
    <property type="entry name" value="YWTD domain"/>
    <property type="match status" value="1"/>
</dbReference>
<dbReference type="Pfam" id="PF00058">
    <property type="entry name" value="Ldl_recept_b"/>
    <property type="match status" value="2"/>
</dbReference>
<feature type="repeat" description="LDL-receptor class B" evidence="6">
    <location>
        <begin position="136"/>
        <end position="178"/>
    </location>
</feature>
<organism evidence="8 9">
    <name type="scientific">Halocaridina rubra</name>
    <name type="common">Hawaiian red shrimp</name>
    <dbReference type="NCBI Taxonomy" id="373956"/>
    <lineage>
        <taxon>Eukaryota</taxon>
        <taxon>Metazoa</taxon>
        <taxon>Ecdysozoa</taxon>
        <taxon>Arthropoda</taxon>
        <taxon>Crustacea</taxon>
        <taxon>Multicrustacea</taxon>
        <taxon>Malacostraca</taxon>
        <taxon>Eumalacostraca</taxon>
        <taxon>Eucarida</taxon>
        <taxon>Decapoda</taxon>
        <taxon>Pleocyemata</taxon>
        <taxon>Caridea</taxon>
        <taxon>Atyoidea</taxon>
        <taxon>Atyidae</taxon>
        <taxon>Halocaridina</taxon>
    </lineage>
</organism>
<dbReference type="Proteomes" id="UP001381693">
    <property type="component" value="Unassembled WGS sequence"/>
</dbReference>
<evidence type="ECO:0000256" key="1">
    <source>
        <dbReference type="ARBA" id="ARBA00022536"/>
    </source>
</evidence>
<dbReference type="PANTHER" id="PTHR46513:SF41">
    <property type="entry name" value="LOW-DENSITY LIPOPROTEIN RECEPTOR-RELATED PROTEIN"/>
    <property type="match status" value="1"/>
</dbReference>
<protein>
    <submittedName>
        <fullName evidence="8">Low-density lipoprotein receptor-related protein 4</fullName>
    </submittedName>
</protein>
<dbReference type="SMART" id="SM00135">
    <property type="entry name" value="LY"/>
    <property type="match status" value="4"/>
</dbReference>
<proteinExistence type="predicted"/>
<evidence type="ECO:0000256" key="4">
    <source>
        <dbReference type="ARBA" id="ARBA00023157"/>
    </source>
</evidence>
<evidence type="ECO:0000313" key="9">
    <source>
        <dbReference type="Proteomes" id="UP001381693"/>
    </source>
</evidence>
<sequence>GPPMVRNVCEQQNTMCSHLCLRNPHGFSCTCPTGLTLKDPRNCNVEPNNYLVFASKGSLGRISLDTKPLWDVPLDIPGTNHPIAVDYHRKKNLLFFTDIHLDAIRVVSLKNLSHPWTVVGHGSNPPDGIAVDWVADNLYWTDAGRKVVEISRLNGSSRKVIIKSQLLEPRAIAVFPSEGYMFWTDWGNKSKIERSYLDGSNRTVLLEDGIGWPNGLAIDYSLRRIFWNDALADIIGSSDLNGQNRVVLVSQVPHPYGLTL</sequence>
<dbReference type="InterPro" id="IPR000742">
    <property type="entry name" value="EGF"/>
</dbReference>
<dbReference type="PANTHER" id="PTHR46513">
    <property type="entry name" value="VITELLOGENIN RECEPTOR-LIKE PROTEIN-RELATED-RELATED"/>
    <property type="match status" value="1"/>
</dbReference>
<dbReference type="FunFam" id="2.120.10.30:FF:000241">
    <property type="entry name" value="Low-density lipoprotein receptor-related protein 6"/>
    <property type="match status" value="1"/>
</dbReference>
<keyword evidence="5" id="KW-0325">Glycoprotein</keyword>
<dbReference type="EMBL" id="JAXCGZ010019612">
    <property type="protein sequence ID" value="KAK7065937.1"/>
    <property type="molecule type" value="Genomic_DNA"/>
</dbReference>
<evidence type="ECO:0000256" key="2">
    <source>
        <dbReference type="ARBA" id="ARBA00022729"/>
    </source>
</evidence>
<keyword evidence="8" id="KW-0675">Receptor</keyword>
<dbReference type="PROSITE" id="PS51120">
    <property type="entry name" value="LDLRB"/>
    <property type="match status" value="3"/>
</dbReference>
<accession>A0AAN8WGX9</accession>
<evidence type="ECO:0000259" key="7">
    <source>
        <dbReference type="Pfam" id="PF00008"/>
    </source>
</evidence>
<feature type="non-terminal residue" evidence="8">
    <location>
        <position position="1"/>
    </location>
</feature>
<feature type="non-terminal residue" evidence="8">
    <location>
        <position position="260"/>
    </location>
</feature>
<dbReference type="SUPFAM" id="SSF57196">
    <property type="entry name" value="EGF/Laminin"/>
    <property type="match status" value="1"/>
</dbReference>
<evidence type="ECO:0000256" key="6">
    <source>
        <dbReference type="PROSITE-ProRule" id="PRU00461"/>
    </source>
</evidence>
<name>A0AAN8WGX9_HALRR</name>
<dbReference type="Gene3D" id="2.120.10.30">
    <property type="entry name" value="TolB, C-terminal domain"/>
    <property type="match status" value="1"/>
</dbReference>
<reference evidence="8 9" key="1">
    <citation type="submission" date="2023-11" db="EMBL/GenBank/DDBJ databases">
        <title>Halocaridina rubra genome assembly.</title>
        <authorList>
            <person name="Smith C."/>
        </authorList>
    </citation>
    <scope>NUCLEOTIDE SEQUENCE [LARGE SCALE GENOMIC DNA]</scope>
    <source>
        <strain evidence="8">EP-1</strain>
        <tissue evidence="8">Whole</tissue>
    </source>
</reference>
<keyword evidence="2" id="KW-0732">Signal</keyword>
<keyword evidence="4" id="KW-1015">Disulfide bond</keyword>
<keyword evidence="3" id="KW-0677">Repeat</keyword>
<evidence type="ECO:0000256" key="3">
    <source>
        <dbReference type="ARBA" id="ARBA00022737"/>
    </source>
</evidence>
<evidence type="ECO:0000313" key="8">
    <source>
        <dbReference type="EMBL" id="KAK7065937.1"/>
    </source>
</evidence>
<feature type="repeat" description="LDL-receptor class B" evidence="6">
    <location>
        <begin position="179"/>
        <end position="222"/>
    </location>
</feature>
<dbReference type="Gene3D" id="2.10.25.10">
    <property type="entry name" value="Laminin"/>
    <property type="match status" value="1"/>
</dbReference>
<evidence type="ECO:0000256" key="5">
    <source>
        <dbReference type="ARBA" id="ARBA00023180"/>
    </source>
</evidence>
<gene>
    <name evidence="8" type="primary">LRP4_2</name>
    <name evidence="8" type="ORF">SK128_022961</name>
</gene>